<protein>
    <submittedName>
        <fullName evidence="1">Uncharacterized protein</fullName>
    </submittedName>
</protein>
<sequence>MFNFDRNNCLLSMQLNLQKKINKNDLVKSNHRKTKKQK</sequence>
<dbReference type="AlphaFoldDB" id="A0A2P2MZS6"/>
<evidence type="ECO:0000313" key="1">
    <source>
        <dbReference type="EMBL" id="MBX35719.1"/>
    </source>
</evidence>
<name>A0A2P2MZS6_RHIMU</name>
<reference evidence="1" key="1">
    <citation type="submission" date="2018-02" db="EMBL/GenBank/DDBJ databases">
        <title>Rhizophora mucronata_Transcriptome.</title>
        <authorList>
            <person name="Meera S.P."/>
            <person name="Sreeshan A."/>
            <person name="Augustine A."/>
        </authorList>
    </citation>
    <scope>NUCLEOTIDE SEQUENCE</scope>
    <source>
        <tissue evidence="1">Leaf</tissue>
    </source>
</reference>
<dbReference type="EMBL" id="GGEC01055235">
    <property type="protein sequence ID" value="MBX35719.1"/>
    <property type="molecule type" value="Transcribed_RNA"/>
</dbReference>
<organism evidence="1">
    <name type="scientific">Rhizophora mucronata</name>
    <name type="common">Asiatic mangrove</name>
    <dbReference type="NCBI Taxonomy" id="61149"/>
    <lineage>
        <taxon>Eukaryota</taxon>
        <taxon>Viridiplantae</taxon>
        <taxon>Streptophyta</taxon>
        <taxon>Embryophyta</taxon>
        <taxon>Tracheophyta</taxon>
        <taxon>Spermatophyta</taxon>
        <taxon>Magnoliopsida</taxon>
        <taxon>eudicotyledons</taxon>
        <taxon>Gunneridae</taxon>
        <taxon>Pentapetalae</taxon>
        <taxon>rosids</taxon>
        <taxon>fabids</taxon>
        <taxon>Malpighiales</taxon>
        <taxon>Rhizophoraceae</taxon>
        <taxon>Rhizophora</taxon>
    </lineage>
</organism>
<accession>A0A2P2MZS6</accession>
<proteinExistence type="predicted"/>